<keyword evidence="1" id="KW-0812">Transmembrane</keyword>
<name>A0A6A6PRJ6_9PEZI</name>
<accession>A0A6A6PRJ6</accession>
<dbReference type="OrthoDB" id="47375at2759"/>
<dbReference type="RefSeq" id="XP_033589300.1">
    <property type="nucleotide sequence ID" value="XM_033736083.1"/>
</dbReference>
<gene>
    <name evidence="2" type="ORF">BDY17DRAFT_317307</name>
</gene>
<sequence length="390" mass="44055">MISSPRRARLRLGIAIGCVFAFAFVYKLSSESSWHLINDSSGSKAPANATLGFGGIYVVSGSGSERLDNLEQAAAVTELNLTIPTQKEWTDADVLNFRWKKAPQKSKIGAGSIKSWLSHRLVLQEFLDSGLETALIIEDDVDWDIRLRSQQIPLTQRAARDLLDPRSKSPKKYPWGEPHSWDVLWLGHCGDYWNEIDLGVGVGHHHPEQLNRMPHAIWPDETVSYFTNLHPYTASLLSALRVPEKHRVLHKSMQPLCSFGYAVTRTAAEKLLSSVVPAREEDLPEPPAYAYDQAMMFGCFQLVIRCYSLQPELFHHMLGESLVGKSEEHHWLSPVDVAGSEQLLYRGETSNIDCGFWSGNFWWNGDEKKLDFLRREVGRKGRCLKPGRDT</sequence>
<feature type="transmembrane region" description="Helical" evidence="1">
    <location>
        <begin position="12"/>
        <end position="29"/>
    </location>
</feature>
<dbReference type="EMBL" id="MU001636">
    <property type="protein sequence ID" value="KAF2482730.1"/>
    <property type="molecule type" value="Genomic_DNA"/>
</dbReference>
<keyword evidence="1" id="KW-0472">Membrane</keyword>
<dbReference type="AlphaFoldDB" id="A0A6A6PRJ6"/>
<evidence type="ECO:0008006" key="4">
    <source>
        <dbReference type="Google" id="ProtNLM"/>
    </source>
</evidence>
<evidence type="ECO:0000256" key="1">
    <source>
        <dbReference type="SAM" id="Phobius"/>
    </source>
</evidence>
<keyword evidence="3" id="KW-1185">Reference proteome</keyword>
<dbReference type="Proteomes" id="UP000799767">
    <property type="component" value="Unassembled WGS sequence"/>
</dbReference>
<evidence type="ECO:0000313" key="2">
    <source>
        <dbReference type="EMBL" id="KAF2482730.1"/>
    </source>
</evidence>
<evidence type="ECO:0000313" key="3">
    <source>
        <dbReference type="Proteomes" id="UP000799767"/>
    </source>
</evidence>
<organism evidence="2 3">
    <name type="scientific">Neohortaea acidophila</name>
    <dbReference type="NCBI Taxonomy" id="245834"/>
    <lineage>
        <taxon>Eukaryota</taxon>
        <taxon>Fungi</taxon>
        <taxon>Dikarya</taxon>
        <taxon>Ascomycota</taxon>
        <taxon>Pezizomycotina</taxon>
        <taxon>Dothideomycetes</taxon>
        <taxon>Dothideomycetidae</taxon>
        <taxon>Mycosphaerellales</taxon>
        <taxon>Teratosphaeriaceae</taxon>
        <taxon>Neohortaea</taxon>
    </lineage>
</organism>
<dbReference type="GeneID" id="54477085"/>
<protein>
    <recommendedName>
        <fullName evidence="4">Glycosyltransferase family 25 protein</fullName>
    </recommendedName>
</protein>
<keyword evidence="1" id="KW-1133">Transmembrane helix</keyword>
<proteinExistence type="predicted"/>
<reference evidence="2" key="1">
    <citation type="journal article" date="2020" name="Stud. Mycol.">
        <title>101 Dothideomycetes genomes: a test case for predicting lifestyles and emergence of pathogens.</title>
        <authorList>
            <person name="Haridas S."/>
            <person name="Albert R."/>
            <person name="Binder M."/>
            <person name="Bloem J."/>
            <person name="Labutti K."/>
            <person name="Salamov A."/>
            <person name="Andreopoulos B."/>
            <person name="Baker S."/>
            <person name="Barry K."/>
            <person name="Bills G."/>
            <person name="Bluhm B."/>
            <person name="Cannon C."/>
            <person name="Castanera R."/>
            <person name="Culley D."/>
            <person name="Daum C."/>
            <person name="Ezra D."/>
            <person name="Gonzalez J."/>
            <person name="Henrissat B."/>
            <person name="Kuo A."/>
            <person name="Liang C."/>
            <person name="Lipzen A."/>
            <person name="Lutzoni F."/>
            <person name="Magnuson J."/>
            <person name="Mondo S."/>
            <person name="Nolan M."/>
            <person name="Ohm R."/>
            <person name="Pangilinan J."/>
            <person name="Park H.-J."/>
            <person name="Ramirez L."/>
            <person name="Alfaro M."/>
            <person name="Sun H."/>
            <person name="Tritt A."/>
            <person name="Yoshinaga Y."/>
            <person name="Zwiers L.-H."/>
            <person name="Turgeon B."/>
            <person name="Goodwin S."/>
            <person name="Spatafora J."/>
            <person name="Crous P."/>
            <person name="Grigoriev I."/>
        </authorList>
    </citation>
    <scope>NUCLEOTIDE SEQUENCE</scope>
    <source>
        <strain evidence="2">CBS 113389</strain>
    </source>
</reference>